<feature type="transmembrane region" description="Helical" evidence="7">
    <location>
        <begin position="95"/>
        <end position="114"/>
    </location>
</feature>
<evidence type="ECO:0000313" key="9">
    <source>
        <dbReference type="EMBL" id="GCE31125.1"/>
    </source>
</evidence>
<dbReference type="GO" id="GO:0005886">
    <property type="term" value="C:plasma membrane"/>
    <property type="evidence" value="ECO:0007669"/>
    <property type="project" value="UniProtKB-SubCell"/>
</dbReference>
<feature type="transmembrane region" description="Helical" evidence="7">
    <location>
        <begin position="69"/>
        <end position="89"/>
    </location>
</feature>
<accession>A0A402BID0</accession>
<dbReference type="AlphaFoldDB" id="A0A402BID0"/>
<dbReference type="InterPro" id="IPR000620">
    <property type="entry name" value="EamA_dom"/>
</dbReference>
<evidence type="ECO:0000256" key="2">
    <source>
        <dbReference type="ARBA" id="ARBA00007362"/>
    </source>
</evidence>
<feature type="domain" description="EamA" evidence="8">
    <location>
        <begin position="10"/>
        <end position="137"/>
    </location>
</feature>
<feature type="domain" description="EamA" evidence="8">
    <location>
        <begin position="147"/>
        <end position="281"/>
    </location>
</feature>
<evidence type="ECO:0000256" key="1">
    <source>
        <dbReference type="ARBA" id="ARBA00004651"/>
    </source>
</evidence>
<dbReference type="PANTHER" id="PTHR42920:SF5">
    <property type="entry name" value="EAMA DOMAIN-CONTAINING PROTEIN"/>
    <property type="match status" value="1"/>
</dbReference>
<keyword evidence="6 7" id="KW-0472">Membrane</keyword>
<keyword evidence="10" id="KW-1185">Reference proteome</keyword>
<dbReference type="Pfam" id="PF00892">
    <property type="entry name" value="EamA"/>
    <property type="match status" value="2"/>
</dbReference>
<comment type="subcellular location">
    <subcellularLocation>
        <location evidence="1">Cell membrane</location>
        <topology evidence="1">Multi-pass membrane protein</topology>
    </subcellularLocation>
</comment>
<dbReference type="InterPro" id="IPR037185">
    <property type="entry name" value="EmrE-like"/>
</dbReference>
<dbReference type="InterPro" id="IPR051258">
    <property type="entry name" value="Diverse_Substrate_Transporter"/>
</dbReference>
<evidence type="ECO:0000256" key="3">
    <source>
        <dbReference type="ARBA" id="ARBA00022475"/>
    </source>
</evidence>
<evidence type="ECO:0000259" key="8">
    <source>
        <dbReference type="Pfam" id="PF00892"/>
    </source>
</evidence>
<feature type="transmembrane region" description="Helical" evidence="7">
    <location>
        <begin position="362"/>
        <end position="388"/>
    </location>
</feature>
<evidence type="ECO:0000256" key="6">
    <source>
        <dbReference type="ARBA" id="ARBA00023136"/>
    </source>
</evidence>
<proteinExistence type="inferred from homology"/>
<dbReference type="Proteomes" id="UP000287171">
    <property type="component" value="Unassembled WGS sequence"/>
</dbReference>
<evidence type="ECO:0000256" key="5">
    <source>
        <dbReference type="ARBA" id="ARBA00022989"/>
    </source>
</evidence>
<dbReference type="RefSeq" id="WP_126631124.1">
    <property type="nucleotide sequence ID" value="NZ_BIFT01000002.1"/>
</dbReference>
<gene>
    <name evidence="9" type="ORF">KDA_66090</name>
</gene>
<feature type="transmembrane region" description="Helical" evidence="7">
    <location>
        <begin position="36"/>
        <end position="57"/>
    </location>
</feature>
<feature type="transmembrane region" description="Helical" evidence="7">
    <location>
        <begin position="144"/>
        <end position="164"/>
    </location>
</feature>
<feature type="transmembrane region" description="Helical" evidence="7">
    <location>
        <begin position="121"/>
        <end position="138"/>
    </location>
</feature>
<dbReference type="EMBL" id="BIFT01000002">
    <property type="protein sequence ID" value="GCE31125.1"/>
    <property type="molecule type" value="Genomic_DNA"/>
</dbReference>
<sequence>MKKLKWLAGLAFVLNTFLFGSYYSFGKGMLGRIDPIVFTFFTMMTLVPVAICILIFSRRHMTRDAVKSGFLLGTCLCLGLFSLAVALKYNSATGTAFFPSLNGLLAAIFTWLFLRQPISKATWFAGIVSVTGAILLMANASMGGARGAIIAFIGGMLCTFYVFLADHEQRDQAAYWPLFGVELLTMALWANLLALLFGDWHMVHIALPQDLGVIAYIGLGTIFLPTLFTVLLQKYISPVTVSFIYILEPIFGAIVAYLYLHEVLPLDGYLGGFMVVAGVLIHTWGTVERPGRRLQGVTQQTRLREPVQPSWLQSFMYPLILCILGACLVAKMGGFPPVAWQDLYQSWPLLDSQLQGPQRMDAILLLAQSLSWLIAWFAIITMGILVCYRVSSKLFSTAAPTAAVDGRSIRQMGYTPYVPVVQPTRPHSIEASEELYQQRRLHRRVRLAHIEPHDDEIYEAPTHVPGRRTIVTRKQEYSETLSDRWPWGGEHGAREARK</sequence>
<feature type="transmembrane region" description="Helical" evidence="7">
    <location>
        <begin position="176"/>
        <end position="198"/>
    </location>
</feature>
<feature type="transmembrane region" description="Helical" evidence="7">
    <location>
        <begin position="314"/>
        <end position="334"/>
    </location>
</feature>
<name>A0A402BID0_9CHLR</name>
<evidence type="ECO:0000313" key="10">
    <source>
        <dbReference type="Proteomes" id="UP000287171"/>
    </source>
</evidence>
<reference evidence="10" key="1">
    <citation type="submission" date="2018-12" db="EMBL/GenBank/DDBJ databases">
        <title>Tengunoibacter tsumagoiensis gen. nov., sp. nov., Dictyobacter kobayashii sp. nov., D. alpinus sp. nov., and D. joshuensis sp. nov. and description of Dictyobacteraceae fam. nov. within the order Ktedonobacterales isolated from Tengu-no-mugimeshi.</title>
        <authorList>
            <person name="Wang C.M."/>
            <person name="Zheng Y."/>
            <person name="Sakai Y."/>
            <person name="Toyoda A."/>
            <person name="Minakuchi Y."/>
            <person name="Abe K."/>
            <person name="Yokota A."/>
            <person name="Yabe S."/>
        </authorList>
    </citation>
    <scope>NUCLEOTIDE SEQUENCE [LARGE SCALE GENOMIC DNA]</scope>
    <source>
        <strain evidence="10">Uno16</strain>
    </source>
</reference>
<evidence type="ECO:0000256" key="4">
    <source>
        <dbReference type="ARBA" id="ARBA00022692"/>
    </source>
</evidence>
<keyword evidence="4 7" id="KW-0812">Transmembrane</keyword>
<organism evidence="9 10">
    <name type="scientific">Dictyobacter alpinus</name>
    <dbReference type="NCBI Taxonomy" id="2014873"/>
    <lineage>
        <taxon>Bacteria</taxon>
        <taxon>Bacillati</taxon>
        <taxon>Chloroflexota</taxon>
        <taxon>Ktedonobacteria</taxon>
        <taxon>Ktedonobacterales</taxon>
        <taxon>Dictyobacteraceae</taxon>
        <taxon>Dictyobacter</taxon>
    </lineage>
</organism>
<feature type="transmembrane region" description="Helical" evidence="7">
    <location>
        <begin position="213"/>
        <end position="232"/>
    </location>
</feature>
<keyword evidence="5 7" id="KW-1133">Transmembrane helix</keyword>
<dbReference type="PANTHER" id="PTHR42920">
    <property type="entry name" value="OS03G0707200 PROTEIN-RELATED"/>
    <property type="match status" value="1"/>
</dbReference>
<feature type="transmembrane region" description="Helical" evidence="7">
    <location>
        <begin position="239"/>
        <end position="260"/>
    </location>
</feature>
<comment type="caution">
    <text evidence="9">The sequence shown here is derived from an EMBL/GenBank/DDBJ whole genome shotgun (WGS) entry which is preliminary data.</text>
</comment>
<feature type="transmembrane region" description="Helical" evidence="7">
    <location>
        <begin position="266"/>
        <end position="285"/>
    </location>
</feature>
<keyword evidence="3" id="KW-1003">Cell membrane</keyword>
<dbReference type="OrthoDB" id="141927at2"/>
<dbReference type="SUPFAM" id="SSF103481">
    <property type="entry name" value="Multidrug resistance efflux transporter EmrE"/>
    <property type="match status" value="2"/>
</dbReference>
<evidence type="ECO:0000256" key="7">
    <source>
        <dbReference type="SAM" id="Phobius"/>
    </source>
</evidence>
<comment type="similarity">
    <text evidence="2">Belongs to the EamA transporter family.</text>
</comment>
<protein>
    <recommendedName>
        <fullName evidence="8">EamA domain-containing protein</fullName>
    </recommendedName>
</protein>